<feature type="compositionally biased region" description="Polar residues" evidence="1">
    <location>
        <begin position="1"/>
        <end position="10"/>
    </location>
</feature>
<name>A0A2S5JI18_9RHOB</name>
<evidence type="ECO:0000256" key="1">
    <source>
        <dbReference type="SAM" id="MobiDB-lite"/>
    </source>
</evidence>
<dbReference type="RefSeq" id="WP_146065131.1">
    <property type="nucleotide sequence ID" value="NZ_PRDS01000003.1"/>
</dbReference>
<dbReference type="AlphaFoldDB" id="A0A2S5JI18"/>
<feature type="domain" description="Anti-sigma factor NepR" evidence="2">
    <location>
        <begin position="39"/>
        <end position="71"/>
    </location>
</feature>
<feature type="compositionally biased region" description="Basic and acidic residues" evidence="1">
    <location>
        <begin position="16"/>
        <end position="37"/>
    </location>
</feature>
<dbReference type="EMBL" id="PRDS01000003">
    <property type="protein sequence ID" value="PPB81167.1"/>
    <property type="molecule type" value="Genomic_DNA"/>
</dbReference>
<reference evidence="3 4" key="1">
    <citation type="submission" date="2018-01" db="EMBL/GenBank/DDBJ databases">
        <title>Genomic Encyclopedia of Archaeal and Bacterial Type Strains, Phase II (KMG-II): from individual species to whole genera.</title>
        <authorList>
            <person name="Goeker M."/>
        </authorList>
    </citation>
    <scope>NUCLEOTIDE SEQUENCE [LARGE SCALE GENOMIC DNA]</scope>
    <source>
        <strain evidence="3 4">DSM 12048</strain>
    </source>
</reference>
<dbReference type="OrthoDB" id="7875342at2"/>
<sequence length="75" mass="8821">MEQQKNTHSANGARLAADRSKSGAQNQHRDQPRKDRTDDEIEENLRRVYSRMLEEQVPERFTQLIEQLKRKGATK</sequence>
<accession>A0A2S5JI18</accession>
<gene>
    <name evidence="3" type="ORF">LV82_01209</name>
</gene>
<dbReference type="InterPro" id="IPR041649">
    <property type="entry name" value="NepR"/>
</dbReference>
<protein>
    <recommendedName>
        <fullName evidence="2">Anti-sigma factor NepR domain-containing protein</fullName>
    </recommendedName>
</protein>
<proteinExistence type="predicted"/>
<evidence type="ECO:0000259" key="2">
    <source>
        <dbReference type="Pfam" id="PF18557"/>
    </source>
</evidence>
<dbReference type="Proteomes" id="UP000239736">
    <property type="component" value="Unassembled WGS sequence"/>
</dbReference>
<feature type="region of interest" description="Disordered" evidence="1">
    <location>
        <begin position="1"/>
        <end position="43"/>
    </location>
</feature>
<dbReference type="Pfam" id="PF18557">
    <property type="entry name" value="NepR"/>
    <property type="match status" value="1"/>
</dbReference>
<evidence type="ECO:0000313" key="3">
    <source>
        <dbReference type="EMBL" id="PPB81167.1"/>
    </source>
</evidence>
<keyword evidence="4" id="KW-1185">Reference proteome</keyword>
<comment type="caution">
    <text evidence="3">The sequence shown here is derived from an EMBL/GenBank/DDBJ whole genome shotgun (WGS) entry which is preliminary data.</text>
</comment>
<evidence type="ECO:0000313" key="4">
    <source>
        <dbReference type="Proteomes" id="UP000239736"/>
    </source>
</evidence>
<organism evidence="3 4">
    <name type="scientific">Albidovulum inexpectatum</name>
    <dbReference type="NCBI Taxonomy" id="196587"/>
    <lineage>
        <taxon>Bacteria</taxon>
        <taxon>Pseudomonadati</taxon>
        <taxon>Pseudomonadota</taxon>
        <taxon>Alphaproteobacteria</taxon>
        <taxon>Rhodobacterales</taxon>
        <taxon>Paracoccaceae</taxon>
        <taxon>Albidovulum</taxon>
    </lineage>
</organism>